<evidence type="ECO:0000259" key="3">
    <source>
        <dbReference type="PROSITE" id="PS51462"/>
    </source>
</evidence>
<dbReference type="Gene3D" id="3.90.79.10">
    <property type="entry name" value="Nucleoside Triphosphate Pyrophosphohydrolase"/>
    <property type="match status" value="1"/>
</dbReference>
<accession>A0A427TWK9</accession>
<dbReference type="InterPro" id="IPR015797">
    <property type="entry name" value="NUDIX_hydrolase-like_dom_sf"/>
</dbReference>
<evidence type="ECO:0000256" key="2">
    <source>
        <dbReference type="ARBA" id="ARBA00022801"/>
    </source>
</evidence>
<evidence type="ECO:0000256" key="1">
    <source>
        <dbReference type="ARBA" id="ARBA00001946"/>
    </source>
</evidence>
<dbReference type="AlphaFoldDB" id="A0A427TWK9"/>
<organism evidence="4 5">
    <name type="scientific">Mesobacillus subterraneus</name>
    <dbReference type="NCBI Taxonomy" id="285983"/>
    <lineage>
        <taxon>Bacteria</taxon>
        <taxon>Bacillati</taxon>
        <taxon>Bacillota</taxon>
        <taxon>Bacilli</taxon>
        <taxon>Bacillales</taxon>
        <taxon>Bacillaceae</taxon>
        <taxon>Mesobacillus</taxon>
    </lineage>
</organism>
<dbReference type="SUPFAM" id="SSF55811">
    <property type="entry name" value="Nudix"/>
    <property type="match status" value="1"/>
</dbReference>
<feature type="domain" description="Nudix hydrolase" evidence="3">
    <location>
        <begin position="11"/>
        <end position="146"/>
    </location>
</feature>
<dbReference type="Pfam" id="PF00293">
    <property type="entry name" value="NUDIX"/>
    <property type="match status" value="1"/>
</dbReference>
<dbReference type="GO" id="GO:0016787">
    <property type="term" value="F:hydrolase activity"/>
    <property type="evidence" value="ECO:0007669"/>
    <property type="project" value="UniProtKB-KW"/>
</dbReference>
<protein>
    <submittedName>
        <fullName evidence="4">NUDIX domain-containing protein</fullName>
    </submittedName>
</protein>
<comment type="caution">
    <text evidence="4">The sequence shown here is derived from an EMBL/GenBank/DDBJ whole genome shotgun (WGS) entry which is preliminary data.</text>
</comment>
<name>A0A427TWK9_9BACI</name>
<dbReference type="RefSeq" id="WP_125478754.1">
    <property type="nucleotide sequence ID" value="NZ_RSFW01000006.1"/>
</dbReference>
<dbReference type="PANTHER" id="PTHR43046:SF14">
    <property type="entry name" value="MUTT_NUDIX FAMILY PROTEIN"/>
    <property type="match status" value="1"/>
</dbReference>
<dbReference type="PROSITE" id="PS51462">
    <property type="entry name" value="NUDIX"/>
    <property type="match status" value="1"/>
</dbReference>
<gene>
    <name evidence="4" type="ORF">EJA10_04275</name>
</gene>
<dbReference type="PANTHER" id="PTHR43046">
    <property type="entry name" value="GDP-MANNOSE MANNOSYL HYDROLASE"/>
    <property type="match status" value="1"/>
</dbReference>
<evidence type="ECO:0000313" key="5">
    <source>
        <dbReference type="Proteomes" id="UP000279911"/>
    </source>
</evidence>
<sequence>MDATFRMEKAVFNYRVAAIMIVDDHVLIHRQAHEQHWALPGGRVEILEDSQTSIVREMKEELGIEIKVDRLLWFTENFFGYNNKDYHEIGLYYKVSPVSGSFAFKTEEFFGEEGDRLVYQWVPISKLENIQLYPEFVRTSLAELPETQQHLVIRKYSIKK</sequence>
<dbReference type="CDD" id="cd04688">
    <property type="entry name" value="NUDIX_Hydrolase"/>
    <property type="match status" value="1"/>
</dbReference>
<evidence type="ECO:0000313" key="4">
    <source>
        <dbReference type="EMBL" id="RSD28792.1"/>
    </source>
</evidence>
<keyword evidence="2" id="KW-0378">Hydrolase</keyword>
<dbReference type="InterPro" id="IPR000086">
    <property type="entry name" value="NUDIX_hydrolase_dom"/>
</dbReference>
<dbReference type="OrthoDB" id="9804442at2"/>
<dbReference type="EMBL" id="RSFW01000006">
    <property type="protein sequence ID" value="RSD28792.1"/>
    <property type="molecule type" value="Genomic_DNA"/>
</dbReference>
<proteinExistence type="predicted"/>
<dbReference type="Proteomes" id="UP000279911">
    <property type="component" value="Unassembled WGS sequence"/>
</dbReference>
<comment type="cofactor">
    <cofactor evidence="1">
        <name>Mg(2+)</name>
        <dbReference type="ChEBI" id="CHEBI:18420"/>
    </cofactor>
</comment>
<reference evidence="5" key="1">
    <citation type="submission" date="2018-12" db="EMBL/GenBank/DDBJ databases">
        <title>Bacillus chawlae sp. nov., Bacillus glennii sp. nov., and Bacillus saganii sp. nov. Isolated from the Vehicle Assembly Building at Kennedy Space Center where the Viking Spacecraft were Assembled.</title>
        <authorList>
            <person name="Seuylemezian A."/>
            <person name="Vaishampayan P."/>
        </authorList>
    </citation>
    <scope>NUCLEOTIDE SEQUENCE [LARGE SCALE GENOMIC DNA]</scope>
    <source>
        <strain evidence="5">DSM 13966</strain>
    </source>
</reference>